<dbReference type="SUPFAM" id="SSF55073">
    <property type="entry name" value="Nucleotide cyclase"/>
    <property type="match status" value="1"/>
</dbReference>
<feature type="transmembrane region" description="Helical" evidence="2">
    <location>
        <begin position="76"/>
        <end position="93"/>
    </location>
</feature>
<keyword evidence="2" id="KW-0812">Transmembrane</keyword>
<keyword evidence="2" id="KW-1133">Transmembrane helix</keyword>
<feature type="transmembrane region" description="Helical" evidence="2">
    <location>
        <begin position="137"/>
        <end position="166"/>
    </location>
</feature>
<sequence>MSQLPDTSEIESPTPTSSTYPFTLRFKSNLLEQTYLRFYAQWLRGQSRIAIIIGMTLFVMDGLIDLSLPNADLRRIWALRLAVLVVGFLGLVYTHSSRFQRHNQLPMAVISIIAASGLIGIQLTLGGDEAIRYFPSLLIATFWAYLFLGMRFTSALGTGLFIALIYNLSLRYQHLSGALLLDQNFDLFATNVIGGFSSYFSERQRRTLFHQQCLIDRERLVHRQLALEDELTQLPNRRHLEQSLEHLLAADPGRRHSGLFIDIDHFKPINDRFGHEVGDIALRILARRIRQSIRDGDVVCRLGGDEFFVILLDTQDTDAAVQVADKLLSALQQPLAIESPGGKQVHCTVSASLGIITFPFERATVTTILKRADQAMYRAKAAGRSGYTVFDPALDELDQTPVHG</sequence>
<evidence type="ECO:0000256" key="2">
    <source>
        <dbReference type="SAM" id="Phobius"/>
    </source>
</evidence>
<dbReference type="Proteomes" id="UP000095401">
    <property type="component" value="Chromosome"/>
</dbReference>
<dbReference type="Gene3D" id="3.30.70.270">
    <property type="match status" value="1"/>
</dbReference>
<dbReference type="GO" id="GO:0003824">
    <property type="term" value="F:catalytic activity"/>
    <property type="evidence" value="ECO:0007669"/>
    <property type="project" value="UniProtKB-ARBA"/>
</dbReference>
<evidence type="ECO:0000313" key="5">
    <source>
        <dbReference type="Proteomes" id="UP000095401"/>
    </source>
</evidence>
<dbReference type="KEGG" id="aprs:BI364_13095"/>
<dbReference type="PANTHER" id="PTHR46663:SF2">
    <property type="entry name" value="GGDEF DOMAIN-CONTAINING PROTEIN"/>
    <property type="match status" value="1"/>
</dbReference>
<protein>
    <recommendedName>
        <fullName evidence="3">GGDEF domain-containing protein</fullName>
    </recommendedName>
</protein>
<dbReference type="SMART" id="SM00267">
    <property type="entry name" value="GGDEF"/>
    <property type="match status" value="1"/>
</dbReference>
<gene>
    <name evidence="4" type="ORF">BI364_13095</name>
</gene>
<evidence type="ECO:0000259" key="3">
    <source>
        <dbReference type="PROSITE" id="PS50887"/>
    </source>
</evidence>
<reference evidence="5" key="1">
    <citation type="submission" date="2016-09" db="EMBL/GenBank/DDBJ databases">
        <title>Acidihalobacter prosperus F5.</title>
        <authorList>
            <person name="Khaleque H.N."/>
            <person name="Ramsay J.P."/>
            <person name="Kaksonen A.H."/>
            <person name="Boxall N.J."/>
            <person name="Watkin E.L.J."/>
        </authorList>
    </citation>
    <scope>NUCLEOTIDE SEQUENCE [LARGE SCALE GENOMIC DNA]</scope>
    <source>
        <strain evidence="5">F5</strain>
    </source>
</reference>
<name>A0A1D8IQS7_9GAMM</name>
<comment type="cofactor">
    <cofactor evidence="1">
        <name>Mg(2+)</name>
        <dbReference type="ChEBI" id="CHEBI:18420"/>
    </cofactor>
</comment>
<dbReference type="InterPro" id="IPR000160">
    <property type="entry name" value="GGDEF_dom"/>
</dbReference>
<dbReference type="NCBIfam" id="TIGR00254">
    <property type="entry name" value="GGDEF"/>
    <property type="match status" value="1"/>
</dbReference>
<accession>A0A1D8IQS7</accession>
<keyword evidence="2" id="KW-0472">Membrane</keyword>
<dbReference type="CDD" id="cd01949">
    <property type="entry name" value="GGDEF"/>
    <property type="match status" value="1"/>
</dbReference>
<evidence type="ECO:0000256" key="1">
    <source>
        <dbReference type="ARBA" id="ARBA00001946"/>
    </source>
</evidence>
<keyword evidence="5" id="KW-1185">Reference proteome</keyword>
<feature type="transmembrane region" description="Helical" evidence="2">
    <location>
        <begin position="47"/>
        <end position="64"/>
    </location>
</feature>
<organism evidence="4 5">
    <name type="scientific">Acidihalobacter yilgarnensis</name>
    <dbReference type="NCBI Taxonomy" id="2819280"/>
    <lineage>
        <taxon>Bacteria</taxon>
        <taxon>Pseudomonadati</taxon>
        <taxon>Pseudomonadota</taxon>
        <taxon>Gammaproteobacteria</taxon>
        <taxon>Chromatiales</taxon>
        <taxon>Ectothiorhodospiraceae</taxon>
        <taxon>Acidihalobacter</taxon>
    </lineage>
</organism>
<dbReference type="FunFam" id="3.30.70.270:FF:000001">
    <property type="entry name" value="Diguanylate cyclase domain protein"/>
    <property type="match status" value="1"/>
</dbReference>
<proteinExistence type="predicted"/>
<dbReference type="InterPro" id="IPR029787">
    <property type="entry name" value="Nucleotide_cyclase"/>
</dbReference>
<feature type="transmembrane region" description="Helical" evidence="2">
    <location>
        <begin position="105"/>
        <end position="125"/>
    </location>
</feature>
<dbReference type="EMBL" id="CP017415">
    <property type="protein sequence ID" value="AOU98777.1"/>
    <property type="molecule type" value="Genomic_DNA"/>
</dbReference>
<dbReference type="AlphaFoldDB" id="A0A1D8IQS7"/>
<dbReference type="PANTHER" id="PTHR46663">
    <property type="entry name" value="DIGUANYLATE CYCLASE DGCT-RELATED"/>
    <property type="match status" value="1"/>
</dbReference>
<dbReference type="InterPro" id="IPR052163">
    <property type="entry name" value="DGC-Regulatory_Protein"/>
</dbReference>
<dbReference type="InterPro" id="IPR043128">
    <property type="entry name" value="Rev_trsase/Diguanyl_cyclase"/>
</dbReference>
<dbReference type="Pfam" id="PF00990">
    <property type="entry name" value="GGDEF"/>
    <property type="match status" value="1"/>
</dbReference>
<dbReference type="RefSeq" id="WP_070079133.1">
    <property type="nucleotide sequence ID" value="NZ_CP017415.1"/>
</dbReference>
<feature type="domain" description="GGDEF" evidence="3">
    <location>
        <begin position="254"/>
        <end position="392"/>
    </location>
</feature>
<dbReference type="PROSITE" id="PS50887">
    <property type="entry name" value="GGDEF"/>
    <property type="match status" value="1"/>
</dbReference>
<evidence type="ECO:0000313" key="4">
    <source>
        <dbReference type="EMBL" id="AOU98777.1"/>
    </source>
</evidence>